<keyword evidence="1" id="KW-1133">Transmembrane helix</keyword>
<organism evidence="2 3">
    <name type="scientific">Sulfobacillus harzensis</name>
    <dbReference type="NCBI Taxonomy" id="2729629"/>
    <lineage>
        <taxon>Bacteria</taxon>
        <taxon>Bacillati</taxon>
        <taxon>Bacillota</taxon>
        <taxon>Clostridia</taxon>
        <taxon>Eubacteriales</taxon>
        <taxon>Clostridiales Family XVII. Incertae Sedis</taxon>
        <taxon>Sulfobacillus</taxon>
    </lineage>
</organism>
<evidence type="ECO:0008006" key="4">
    <source>
        <dbReference type="Google" id="ProtNLM"/>
    </source>
</evidence>
<reference evidence="2 3" key="1">
    <citation type="submission" date="2020-04" db="EMBL/GenBank/DDBJ databases">
        <authorList>
            <person name="Zhang R."/>
            <person name="Schippers A."/>
        </authorList>
    </citation>
    <scope>NUCLEOTIDE SEQUENCE [LARGE SCALE GENOMIC DNA]</scope>
    <source>
        <strain evidence="2 3">DSM 109850</strain>
    </source>
</reference>
<feature type="transmembrane region" description="Helical" evidence="1">
    <location>
        <begin position="22"/>
        <end position="51"/>
    </location>
</feature>
<evidence type="ECO:0000256" key="1">
    <source>
        <dbReference type="SAM" id="Phobius"/>
    </source>
</evidence>
<evidence type="ECO:0000313" key="2">
    <source>
        <dbReference type="EMBL" id="NMP23906.1"/>
    </source>
</evidence>
<proteinExistence type="predicted"/>
<keyword evidence="1" id="KW-0812">Transmembrane</keyword>
<feature type="transmembrane region" description="Helical" evidence="1">
    <location>
        <begin position="72"/>
        <end position="98"/>
    </location>
</feature>
<protein>
    <recommendedName>
        <fullName evidence="4">DUF624 domain-containing protein</fullName>
    </recommendedName>
</protein>
<accession>A0A7Y0L705</accession>
<dbReference type="Proteomes" id="UP000533476">
    <property type="component" value="Unassembled WGS sequence"/>
</dbReference>
<comment type="caution">
    <text evidence="2">The sequence shown here is derived from an EMBL/GenBank/DDBJ whole genome shotgun (WGS) entry which is preliminary data.</text>
</comment>
<dbReference type="RefSeq" id="WP_169101574.1">
    <property type="nucleotide sequence ID" value="NZ_JABBVZ010000072.1"/>
</dbReference>
<dbReference type="EMBL" id="JABBVZ010000072">
    <property type="protein sequence ID" value="NMP23906.1"/>
    <property type="molecule type" value="Genomic_DNA"/>
</dbReference>
<dbReference type="AlphaFoldDB" id="A0A7Y0L705"/>
<name>A0A7Y0L705_9FIRM</name>
<evidence type="ECO:0000313" key="3">
    <source>
        <dbReference type="Proteomes" id="UP000533476"/>
    </source>
</evidence>
<feature type="transmembrane region" description="Helical" evidence="1">
    <location>
        <begin position="110"/>
        <end position="136"/>
    </location>
</feature>
<feature type="transmembrane region" description="Helical" evidence="1">
    <location>
        <begin position="157"/>
        <end position="178"/>
    </location>
</feature>
<keyword evidence="1" id="KW-0472">Membrane</keyword>
<sequence length="201" mass="21827">MTTDPYQRTTLFERLAFGWTRVAWFMSFSLAFAVISLGVVTFPANVTALIAAWRGVEAQERWIVVVAEYKTVFKAAFVPGLIVVWPLALVIVLTLIGLQVVHILPGPLRVGYLIGVLALDYLVSGFALVGLAQLSVTQSLANAWQHTIQQVRSRRGMTGLYLVLMGGAVVLSLLWPMFGLLGLGGTLVVGAHHLLVNDANI</sequence>
<gene>
    <name evidence="2" type="ORF">HIJ39_16355</name>
</gene>
<keyword evidence="3" id="KW-1185">Reference proteome</keyword>